<keyword evidence="2" id="KW-1185">Reference proteome</keyword>
<comment type="caution">
    <text evidence="1">The sequence shown here is derived from an EMBL/GenBank/DDBJ whole genome shotgun (WGS) entry which is preliminary data.</text>
</comment>
<dbReference type="EMBL" id="CM046510">
    <property type="protein sequence ID" value="KAI8660765.1"/>
    <property type="molecule type" value="Genomic_DNA"/>
</dbReference>
<protein>
    <submittedName>
        <fullName evidence="1">Uncharacterized protein</fullName>
    </submittedName>
</protein>
<reference evidence="1" key="1">
    <citation type="submission" date="2022-06" db="EMBL/GenBank/DDBJ databases">
        <title>Fusarium solani species complex genomes reveal bases of compartmentalisation and animal pathogenesis.</title>
        <authorList>
            <person name="Tsai I.J."/>
        </authorList>
    </citation>
    <scope>NUCLEOTIDE SEQUENCE</scope>
    <source>
        <strain evidence="1">Fu6.1</strain>
    </source>
</reference>
<gene>
    <name evidence="1" type="ORF">NCS57_01054500</name>
</gene>
<proteinExistence type="predicted"/>
<organism evidence="1 2">
    <name type="scientific">Fusarium keratoplasticum</name>
    <dbReference type="NCBI Taxonomy" id="1328300"/>
    <lineage>
        <taxon>Eukaryota</taxon>
        <taxon>Fungi</taxon>
        <taxon>Dikarya</taxon>
        <taxon>Ascomycota</taxon>
        <taxon>Pezizomycotina</taxon>
        <taxon>Sordariomycetes</taxon>
        <taxon>Hypocreomycetidae</taxon>
        <taxon>Hypocreales</taxon>
        <taxon>Nectriaceae</taxon>
        <taxon>Fusarium</taxon>
        <taxon>Fusarium solani species complex</taxon>
    </lineage>
</organism>
<name>A0ACC0QS45_9HYPO</name>
<sequence length="124" mass="14136">MNHQQEQLGRAVEAFTPQLRRVVEAFLPSHSMMVKAILAFQIVILMRFLLGYTLFAWVVIVIVAGNPKAEQLPFPYLVVSFLVLLGLLEVVSLILRVSSRCAHHLFVGFVTAMFLAYFYRLILQ</sequence>
<dbReference type="Proteomes" id="UP001065298">
    <property type="component" value="Chromosome 8"/>
</dbReference>
<accession>A0ACC0QS45</accession>
<evidence type="ECO:0000313" key="2">
    <source>
        <dbReference type="Proteomes" id="UP001065298"/>
    </source>
</evidence>
<evidence type="ECO:0000313" key="1">
    <source>
        <dbReference type="EMBL" id="KAI8660765.1"/>
    </source>
</evidence>